<protein>
    <recommendedName>
        <fullName evidence="4">Tetratricopeptide repeat protein</fullName>
    </recommendedName>
</protein>
<dbReference type="SUPFAM" id="SSF48452">
    <property type="entry name" value="TPR-like"/>
    <property type="match status" value="1"/>
</dbReference>
<feature type="chain" id="PRO_5018757603" description="Tetratricopeptide repeat protein" evidence="1">
    <location>
        <begin position="22"/>
        <end position="477"/>
    </location>
</feature>
<gene>
    <name evidence="2" type="ORF">EQP59_10245</name>
</gene>
<dbReference type="Gene3D" id="1.25.40.10">
    <property type="entry name" value="Tetratricopeptide repeat domain"/>
    <property type="match status" value="1"/>
</dbReference>
<dbReference type="RefSeq" id="WP_128502131.1">
    <property type="nucleotide sequence ID" value="NZ_CP035107.1"/>
</dbReference>
<name>A0A3R5USZ3_ORNRH</name>
<dbReference type="OrthoDB" id="1522899at2"/>
<dbReference type="InterPro" id="IPR011990">
    <property type="entry name" value="TPR-like_helical_dom_sf"/>
</dbReference>
<dbReference type="AlphaFoldDB" id="A0A3R5USZ3"/>
<feature type="signal peptide" evidence="1">
    <location>
        <begin position="1"/>
        <end position="21"/>
    </location>
</feature>
<accession>A0A3R5USZ3</accession>
<dbReference type="Proteomes" id="UP000287701">
    <property type="component" value="Chromosome"/>
</dbReference>
<organism evidence="2 3">
    <name type="scientific">Ornithobacterium rhinotracheale</name>
    <dbReference type="NCBI Taxonomy" id="28251"/>
    <lineage>
        <taxon>Bacteria</taxon>
        <taxon>Pseudomonadati</taxon>
        <taxon>Bacteroidota</taxon>
        <taxon>Flavobacteriia</taxon>
        <taxon>Flavobacteriales</taxon>
        <taxon>Weeksellaceae</taxon>
        <taxon>Ornithobacterium</taxon>
    </lineage>
</organism>
<proteinExistence type="predicted"/>
<sequence length="477" mass="52889">MKKLLSISAAVLFFGLQGVQAQNCDAYEIKLNQLVQKKGYTEAYPVLQEALEKCPGKKVNYYIFGETILDELAQNAASDAERQKYAQEIVNLLQKRIAAFPNDKPAYWKGEIINYELTNNLKPKKEIYEEYKNLFNASENAEKLSTSTVLNYFTTALELLNEGELQFDEALKVYFKTKEVTEKNIELRSVEYGKLAEKLDSLQTVDPNKKLTKAEEQTMANAQAAKDSFLEIQDSMEGILSQYTTCDNIAPMYVKEFEAKKEDMDWIISSYQELASKECYDTPIMDALDKQYAYLWKLKNPQATETASPQAKAGAGPGSAYAEGARAFSRKDYKTAISKFQDALNDASGSKKGDIAYYIAVSYSKTGNLGNAVNWAKKAASYKPGYGAPYELIASIFGSNANSCGSSTYQKLTAYWVAADFANKACAVDSRSCGRAKKMASSYNAHGPSLEMSFQQGKKKGDRVSVSCFGGASTVVR</sequence>
<evidence type="ECO:0000313" key="3">
    <source>
        <dbReference type="Proteomes" id="UP000287701"/>
    </source>
</evidence>
<evidence type="ECO:0008006" key="4">
    <source>
        <dbReference type="Google" id="ProtNLM"/>
    </source>
</evidence>
<evidence type="ECO:0000313" key="2">
    <source>
        <dbReference type="EMBL" id="QAR31691.1"/>
    </source>
</evidence>
<evidence type="ECO:0000256" key="1">
    <source>
        <dbReference type="SAM" id="SignalP"/>
    </source>
</evidence>
<reference evidence="2 3" key="1">
    <citation type="submission" date="2019-01" db="EMBL/GenBank/DDBJ databases">
        <title>Whole Genome of Ornithobacterium rhinotracheale FARPER-174b.</title>
        <authorList>
            <person name="Tataje-Lavanda L.A."/>
            <person name="Montalvan A."/>
            <person name="Montesinos R."/>
            <person name="Zimic M."/>
            <person name="Fernandez-Sanchez M."/>
            <person name="Fernandez-Diaz M."/>
        </authorList>
    </citation>
    <scope>NUCLEOTIDE SEQUENCE [LARGE SCALE GENOMIC DNA]</scope>
    <source>
        <strain evidence="2 3">FARPER-174b</strain>
    </source>
</reference>
<keyword evidence="1" id="KW-0732">Signal</keyword>
<dbReference type="EMBL" id="CP035107">
    <property type="protein sequence ID" value="QAR31691.1"/>
    <property type="molecule type" value="Genomic_DNA"/>
</dbReference>